<dbReference type="CDD" id="cd05789">
    <property type="entry name" value="S1_Rrp4"/>
    <property type="match status" value="1"/>
</dbReference>
<dbReference type="PANTHER" id="PTHR21321:SF4">
    <property type="entry name" value="EXOSOME COMPLEX COMPONENT RRP4"/>
    <property type="match status" value="1"/>
</dbReference>
<keyword evidence="4" id="KW-0694">RNA-binding</keyword>
<dbReference type="InterPro" id="IPR012340">
    <property type="entry name" value="NA-bd_OB-fold"/>
</dbReference>
<name>A0A5N5SYU5_9CRUS</name>
<dbReference type="SUPFAM" id="SSF50249">
    <property type="entry name" value="Nucleic acid-binding proteins"/>
    <property type="match status" value="1"/>
</dbReference>
<dbReference type="EMBL" id="SEYY01018682">
    <property type="protein sequence ID" value="KAB7499105.1"/>
    <property type="molecule type" value="Genomic_DNA"/>
</dbReference>
<keyword evidence="3" id="KW-0271">Exosome</keyword>
<gene>
    <name evidence="6" type="primary">EXOSC2</name>
    <name evidence="6" type="ORF">Anas_09282</name>
</gene>
<reference evidence="6 7" key="1">
    <citation type="journal article" date="2019" name="PLoS Biol.">
        <title>Sex chromosomes control vertical transmission of feminizing Wolbachia symbionts in an isopod.</title>
        <authorList>
            <person name="Becking T."/>
            <person name="Chebbi M.A."/>
            <person name="Giraud I."/>
            <person name="Moumen B."/>
            <person name="Laverre T."/>
            <person name="Caubet Y."/>
            <person name="Peccoud J."/>
            <person name="Gilbert C."/>
            <person name="Cordaux R."/>
        </authorList>
    </citation>
    <scope>NUCLEOTIDE SEQUENCE [LARGE SCALE GENOMIC DNA]</scope>
    <source>
        <strain evidence="6">ANa2</strain>
        <tissue evidence="6">Whole body excluding digestive tract and cuticle</tissue>
    </source>
</reference>
<dbReference type="GO" id="GO:0071051">
    <property type="term" value="P:poly(A)-dependent snoRNA 3'-end processing"/>
    <property type="evidence" value="ECO:0007669"/>
    <property type="project" value="TreeGrafter"/>
</dbReference>
<dbReference type="InterPro" id="IPR003029">
    <property type="entry name" value="S1_domain"/>
</dbReference>
<comment type="subcellular location">
    <subcellularLocation>
        <location evidence="1">Nucleus</location>
    </subcellularLocation>
</comment>
<evidence type="ECO:0000256" key="3">
    <source>
        <dbReference type="ARBA" id="ARBA00022835"/>
    </source>
</evidence>
<accession>A0A5N5SYU5</accession>
<dbReference type="Pfam" id="PF14382">
    <property type="entry name" value="ECR1_N"/>
    <property type="match status" value="1"/>
</dbReference>
<dbReference type="GO" id="GO:0071038">
    <property type="term" value="P:TRAMP-dependent tRNA surveillance pathway"/>
    <property type="evidence" value="ECO:0007669"/>
    <property type="project" value="TreeGrafter"/>
</dbReference>
<dbReference type="GO" id="GO:0010468">
    <property type="term" value="P:regulation of gene expression"/>
    <property type="evidence" value="ECO:0007669"/>
    <property type="project" value="UniProtKB-ARBA"/>
</dbReference>
<comment type="similarity">
    <text evidence="2">Belongs to the RRP4 family.</text>
</comment>
<dbReference type="Proteomes" id="UP000326759">
    <property type="component" value="Unassembled WGS sequence"/>
</dbReference>
<dbReference type="PANTHER" id="PTHR21321">
    <property type="entry name" value="PNAS-3 RELATED"/>
    <property type="match status" value="1"/>
</dbReference>
<dbReference type="InterPro" id="IPR025721">
    <property type="entry name" value="Exosome_cplx_N_dom"/>
</dbReference>
<evidence type="ECO:0000313" key="7">
    <source>
        <dbReference type="Proteomes" id="UP000326759"/>
    </source>
</evidence>
<evidence type="ECO:0000256" key="2">
    <source>
        <dbReference type="ARBA" id="ARBA00009155"/>
    </source>
</evidence>
<sequence length="304" mass="33866">MIRLEKSMIFKYLPMDIILASERPPFSKLGQKPGTRPPKLVTPGEIIDESTNYIRGHGTYMENGNLIASVAGYVTTVNKLITVTPLRQVYQGAVGDTIVGRVMQVQTSRWKVDVNSRLDAELRLANIQLPGGEQRRKDLDDERGMRGLLQEGDLVCVEVQKIGNDGLLKLTARTSKFGKLTQGTLVKVSPSLIVQDKQRMQNLPCGARVIFGANGYIYITPIVVQDVVTEYSEDYEEVSYDVREIIGRLHNVIKLLANHSIMISRTSVVTAYNISAEQNVPVKELLKPDIMIDIALATVQELNE</sequence>
<comment type="caution">
    <text evidence="6">The sequence shown here is derived from an EMBL/GenBank/DDBJ whole genome shotgun (WGS) entry which is preliminary data.</text>
</comment>
<dbReference type="Gene3D" id="2.40.50.100">
    <property type="match status" value="1"/>
</dbReference>
<dbReference type="PROSITE" id="PS50126">
    <property type="entry name" value="S1"/>
    <property type="match status" value="1"/>
</dbReference>
<dbReference type="GO" id="GO:0003723">
    <property type="term" value="F:RNA binding"/>
    <property type="evidence" value="ECO:0007669"/>
    <property type="project" value="UniProtKB-KW"/>
</dbReference>
<dbReference type="SUPFAM" id="SSF110324">
    <property type="entry name" value="Ribosomal L27 protein-like"/>
    <property type="match status" value="1"/>
</dbReference>
<dbReference type="GO" id="GO:0071035">
    <property type="term" value="P:nuclear polyadenylation-dependent rRNA catabolic process"/>
    <property type="evidence" value="ECO:0007669"/>
    <property type="project" value="TreeGrafter"/>
</dbReference>
<dbReference type="CDD" id="cd22525">
    <property type="entry name" value="KH-I_Rrp4_eukar"/>
    <property type="match status" value="1"/>
</dbReference>
<dbReference type="GO" id="GO:0000467">
    <property type="term" value="P:exonucleolytic trimming to generate mature 3'-end of 5.8S rRNA from tricistronic rRNA transcript (SSU-rRNA, 5.8S rRNA, LSU-rRNA)"/>
    <property type="evidence" value="ECO:0007669"/>
    <property type="project" value="TreeGrafter"/>
</dbReference>
<dbReference type="AlphaFoldDB" id="A0A5N5SYU5"/>
<dbReference type="OrthoDB" id="1650at2759"/>
<dbReference type="GO" id="GO:0071034">
    <property type="term" value="P:CUT catabolic process"/>
    <property type="evidence" value="ECO:0007669"/>
    <property type="project" value="TreeGrafter"/>
</dbReference>
<dbReference type="GO" id="GO:0000177">
    <property type="term" value="C:cytoplasmic exosome (RNase complex)"/>
    <property type="evidence" value="ECO:0007669"/>
    <property type="project" value="TreeGrafter"/>
</dbReference>
<feature type="domain" description="S1 motif" evidence="5">
    <location>
        <begin position="95"/>
        <end position="173"/>
    </location>
</feature>
<dbReference type="Gene3D" id="2.40.50.140">
    <property type="entry name" value="Nucleic acid-binding proteins"/>
    <property type="match status" value="1"/>
</dbReference>
<dbReference type="InterPro" id="IPR036612">
    <property type="entry name" value="KH_dom_type_1_sf"/>
</dbReference>
<dbReference type="Pfam" id="PF21266">
    <property type="entry name" value="S1_RRP4"/>
    <property type="match status" value="1"/>
</dbReference>
<keyword evidence="7" id="KW-1185">Reference proteome</keyword>
<dbReference type="Pfam" id="PF15985">
    <property type="entry name" value="KH_6"/>
    <property type="match status" value="1"/>
</dbReference>
<proteinExistence type="inferred from homology"/>
<dbReference type="InterPro" id="IPR048565">
    <property type="entry name" value="S1_RRP4"/>
</dbReference>
<dbReference type="InterPro" id="IPR004088">
    <property type="entry name" value="KH_dom_type_1"/>
</dbReference>
<evidence type="ECO:0000256" key="1">
    <source>
        <dbReference type="ARBA" id="ARBA00004123"/>
    </source>
</evidence>
<dbReference type="InterPro" id="IPR026699">
    <property type="entry name" value="Exosome_RNA_bind1/RRP40/RRP4"/>
</dbReference>
<dbReference type="GO" id="GO:0000176">
    <property type="term" value="C:nuclear exosome (RNase complex)"/>
    <property type="evidence" value="ECO:0007669"/>
    <property type="project" value="TreeGrafter"/>
</dbReference>
<evidence type="ECO:0000256" key="4">
    <source>
        <dbReference type="ARBA" id="ARBA00022884"/>
    </source>
</evidence>
<organism evidence="6 7">
    <name type="scientific">Armadillidium nasatum</name>
    <dbReference type="NCBI Taxonomy" id="96803"/>
    <lineage>
        <taxon>Eukaryota</taxon>
        <taxon>Metazoa</taxon>
        <taxon>Ecdysozoa</taxon>
        <taxon>Arthropoda</taxon>
        <taxon>Crustacea</taxon>
        <taxon>Multicrustacea</taxon>
        <taxon>Malacostraca</taxon>
        <taxon>Eumalacostraca</taxon>
        <taxon>Peracarida</taxon>
        <taxon>Isopoda</taxon>
        <taxon>Oniscidea</taxon>
        <taxon>Crinocheta</taxon>
        <taxon>Armadillidiidae</taxon>
        <taxon>Armadillidium</taxon>
    </lineage>
</organism>
<evidence type="ECO:0000259" key="5">
    <source>
        <dbReference type="PROSITE" id="PS50126"/>
    </source>
</evidence>
<protein>
    <submittedName>
        <fullName evidence="6">Exosome complex component RRP4</fullName>
    </submittedName>
</protein>
<evidence type="ECO:0000313" key="6">
    <source>
        <dbReference type="EMBL" id="KAB7499105.1"/>
    </source>
</evidence>
<dbReference type="GO" id="GO:0034475">
    <property type="term" value="P:U4 snRNA 3'-end processing"/>
    <property type="evidence" value="ECO:0007669"/>
    <property type="project" value="TreeGrafter"/>
</dbReference>
<dbReference type="SUPFAM" id="SSF54791">
    <property type="entry name" value="Eukaryotic type KH-domain (KH-domain type I)"/>
    <property type="match status" value="1"/>
</dbReference>